<feature type="region of interest" description="Disordered" evidence="3">
    <location>
        <begin position="249"/>
        <end position="288"/>
    </location>
</feature>
<evidence type="ECO:0000256" key="2">
    <source>
        <dbReference type="ARBA" id="ARBA00023002"/>
    </source>
</evidence>
<dbReference type="InterPro" id="IPR020843">
    <property type="entry name" value="ER"/>
</dbReference>
<dbReference type="RefSeq" id="WP_209266698.1">
    <property type="nucleotide sequence ID" value="NZ_JAFFZN010000020.1"/>
</dbReference>
<organism evidence="5 6">
    <name type="scientific">Streptomyces spirodelae</name>
    <dbReference type="NCBI Taxonomy" id="2812904"/>
    <lineage>
        <taxon>Bacteria</taxon>
        <taxon>Bacillati</taxon>
        <taxon>Actinomycetota</taxon>
        <taxon>Actinomycetes</taxon>
        <taxon>Kitasatosporales</taxon>
        <taxon>Streptomycetaceae</taxon>
        <taxon>Streptomyces</taxon>
    </lineage>
</organism>
<accession>A0ABS3WXN2</accession>
<keyword evidence="2" id="KW-0560">Oxidoreductase</keyword>
<dbReference type="InterPro" id="IPR011032">
    <property type="entry name" value="GroES-like_sf"/>
</dbReference>
<evidence type="ECO:0000259" key="4">
    <source>
        <dbReference type="SMART" id="SM00829"/>
    </source>
</evidence>
<evidence type="ECO:0000256" key="3">
    <source>
        <dbReference type="SAM" id="MobiDB-lite"/>
    </source>
</evidence>
<dbReference type="SUPFAM" id="SSF50129">
    <property type="entry name" value="GroES-like"/>
    <property type="match status" value="1"/>
</dbReference>
<feature type="compositionally biased region" description="Low complexity" evidence="3">
    <location>
        <begin position="258"/>
        <end position="270"/>
    </location>
</feature>
<feature type="domain" description="Enoyl reductase (ER)" evidence="4">
    <location>
        <begin position="10"/>
        <end position="351"/>
    </location>
</feature>
<name>A0ABS3WXN2_9ACTN</name>
<dbReference type="Gene3D" id="3.90.180.10">
    <property type="entry name" value="Medium-chain alcohol dehydrogenases, catalytic domain"/>
    <property type="match status" value="2"/>
</dbReference>
<protein>
    <submittedName>
        <fullName evidence="5">Zinc-binding dehydrogenase</fullName>
    </submittedName>
</protein>
<gene>
    <name evidence="5" type="ORF">JW592_20830</name>
</gene>
<keyword evidence="6" id="KW-1185">Reference proteome</keyword>
<dbReference type="InterPro" id="IPR013149">
    <property type="entry name" value="ADH-like_C"/>
</dbReference>
<evidence type="ECO:0000313" key="6">
    <source>
        <dbReference type="Proteomes" id="UP001518976"/>
    </source>
</evidence>
<dbReference type="SMART" id="SM00829">
    <property type="entry name" value="PKS_ER"/>
    <property type="match status" value="1"/>
</dbReference>
<dbReference type="Proteomes" id="UP001518976">
    <property type="component" value="Unassembled WGS sequence"/>
</dbReference>
<dbReference type="PANTHER" id="PTHR48106">
    <property type="entry name" value="QUINONE OXIDOREDUCTASE PIG3-RELATED"/>
    <property type="match status" value="1"/>
</dbReference>
<evidence type="ECO:0000256" key="1">
    <source>
        <dbReference type="ARBA" id="ARBA00022857"/>
    </source>
</evidence>
<keyword evidence="1" id="KW-0521">NADP</keyword>
<comment type="caution">
    <text evidence="5">The sequence shown here is derived from an EMBL/GenBank/DDBJ whole genome shotgun (WGS) entry which is preliminary data.</text>
</comment>
<dbReference type="Pfam" id="PF00107">
    <property type="entry name" value="ADH_zinc_N"/>
    <property type="match status" value="1"/>
</dbReference>
<dbReference type="CDD" id="cd08244">
    <property type="entry name" value="MDR_enoyl_red"/>
    <property type="match status" value="1"/>
</dbReference>
<dbReference type="SUPFAM" id="SSF51735">
    <property type="entry name" value="NAD(P)-binding Rossmann-fold domains"/>
    <property type="match status" value="1"/>
</dbReference>
<proteinExistence type="predicted"/>
<dbReference type="InterPro" id="IPR036291">
    <property type="entry name" value="NAD(P)-bd_dom_sf"/>
</dbReference>
<evidence type="ECO:0000313" key="5">
    <source>
        <dbReference type="EMBL" id="MBO8187890.1"/>
    </source>
</evidence>
<sequence length="353" mass="36328">MHAVRLHAFGPAENLTYEEVPDPLPGPGQVRIAVRAAGVHLLDATLRAGVRQGPLPLPELPTIPGREVAGTVEALGEGTPEHWLGQQVTVHLGRAPGGYAELVVADATALQPVPDALSAAQAVAMIGTGRTVMGVLHGTDIRAAHTVLVLSAAGGMGALLTQYAKHRGARVIGAAGGPAKTATVRELGADLAVDYSRPDWADRIRAAYGERPVHHLFDGPGGALARTALGLLAHGSTHYAYGGSSSLLSGIGGRQEEPGQQEQAGQPGSGEAPGEALPSEDSAEEQAARGITVRSLEAGFMLEHKRELETEALELAGKGVLTPLVHTFPLAEAGAAHRAMETRGTTGKVVLVP</sequence>
<dbReference type="InterPro" id="IPR013154">
    <property type="entry name" value="ADH-like_N"/>
</dbReference>
<reference evidence="5 6" key="1">
    <citation type="submission" date="2021-02" db="EMBL/GenBank/DDBJ databases">
        <title>Streptomyces spirodelae sp. nov., isolated from duckweed.</title>
        <authorList>
            <person name="Saimee Y."/>
            <person name="Duangmal K."/>
        </authorList>
    </citation>
    <scope>NUCLEOTIDE SEQUENCE [LARGE SCALE GENOMIC DNA]</scope>
    <source>
        <strain evidence="5 6">DW4-2</strain>
    </source>
</reference>
<dbReference type="Pfam" id="PF08240">
    <property type="entry name" value="ADH_N"/>
    <property type="match status" value="1"/>
</dbReference>
<dbReference type="EMBL" id="JAFFZN010000020">
    <property type="protein sequence ID" value="MBO8187890.1"/>
    <property type="molecule type" value="Genomic_DNA"/>
</dbReference>
<dbReference type="PANTHER" id="PTHR48106:SF13">
    <property type="entry name" value="QUINONE OXIDOREDUCTASE-RELATED"/>
    <property type="match status" value="1"/>
</dbReference>
<dbReference type="Gene3D" id="3.40.50.720">
    <property type="entry name" value="NAD(P)-binding Rossmann-like Domain"/>
    <property type="match status" value="2"/>
</dbReference>